<dbReference type="AlphaFoldDB" id="A0A8T2IT75"/>
<dbReference type="GO" id="GO:0004089">
    <property type="term" value="F:carbonate dehydratase activity"/>
    <property type="evidence" value="ECO:0007669"/>
    <property type="project" value="UniProtKB-UniRule"/>
</dbReference>
<evidence type="ECO:0000256" key="5">
    <source>
        <dbReference type="ARBA" id="ARBA00023180"/>
    </source>
</evidence>
<comment type="caution">
    <text evidence="9">The sequence shown here is derived from an EMBL/GenBank/DDBJ whole genome shotgun (WGS) entry which is preliminary data.</text>
</comment>
<dbReference type="InterPro" id="IPR036398">
    <property type="entry name" value="CA_dom_sf"/>
</dbReference>
<feature type="domain" description="Alpha-carbonic anhydrase" evidence="8">
    <location>
        <begin position="30"/>
        <end position="289"/>
    </location>
</feature>
<dbReference type="Gene3D" id="3.10.200.10">
    <property type="entry name" value="Alpha carbonic anhydrase"/>
    <property type="match status" value="1"/>
</dbReference>
<comment type="catalytic activity">
    <reaction evidence="7">
        <text>hydrogencarbonate + H(+) = CO2 + H2O</text>
        <dbReference type="Rhea" id="RHEA:10748"/>
        <dbReference type="ChEBI" id="CHEBI:15377"/>
        <dbReference type="ChEBI" id="CHEBI:15378"/>
        <dbReference type="ChEBI" id="CHEBI:16526"/>
        <dbReference type="ChEBI" id="CHEBI:17544"/>
        <dbReference type="EC" id="4.2.1.1"/>
    </reaction>
</comment>
<comment type="similarity">
    <text evidence="1 7">Belongs to the alpha-carbonic anhydrase family.</text>
</comment>
<comment type="function">
    <text evidence="7">Reversible hydration of carbon dioxide.</text>
</comment>
<evidence type="ECO:0000256" key="4">
    <source>
        <dbReference type="ARBA" id="ARBA00022833"/>
    </source>
</evidence>
<evidence type="ECO:0000313" key="9">
    <source>
        <dbReference type="EMBL" id="KAG8433376.1"/>
    </source>
</evidence>
<dbReference type="InterPro" id="IPR023561">
    <property type="entry name" value="Carbonic_anhydrase_a-class"/>
</dbReference>
<dbReference type="EMBL" id="JAACNH010000009">
    <property type="protein sequence ID" value="KAG8433376.1"/>
    <property type="molecule type" value="Genomic_DNA"/>
</dbReference>
<evidence type="ECO:0000256" key="3">
    <source>
        <dbReference type="ARBA" id="ARBA00022723"/>
    </source>
</evidence>
<dbReference type="GO" id="GO:0008270">
    <property type="term" value="F:zinc ion binding"/>
    <property type="evidence" value="ECO:0007669"/>
    <property type="project" value="UniProtKB-UniRule"/>
</dbReference>
<dbReference type="FunFam" id="3.10.200.10:FF:000003">
    <property type="entry name" value="Carbonic anhydrase 12"/>
    <property type="match status" value="1"/>
</dbReference>
<dbReference type="SUPFAM" id="SSF51069">
    <property type="entry name" value="Carbonic anhydrase"/>
    <property type="match status" value="1"/>
</dbReference>
<dbReference type="InterPro" id="IPR018338">
    <property type="entry name" value="Carbonic_anhydrase_a-class_CS"/>
</dbReference>
<dbReference type="InterPro" id="IPR001148">
    <property type="entry name" value="CA_dom"/>
</dbReference>
<keyword evidence="6 7" id="KW-0456">Lyase</keyword>
<evidence type="ECO:0000256" key="2">
    <source>
        <dbReference type="ARBA" id="ARBA00012925"/>
    </source>
</evidence>
<keyword evidence="3 7" id="KW-0479">Metal-binding</keyword>
<dbReference type="PROSITE" id="PS00162">
    <property type="entry name" value="ALPHA_CA_1"/>
    <property type="match status" value="1"/>
</dbReference>
<sequence length="303" mass="32529">MGEIFQRSFVAVRAVYSTIFILALVSPITADWCYTELPCGPATWGSMGFCNGSRQSPVNIVDGSVQLNSSLGAFTFINYSDTSKILALNNPGHTVEVLLDKGMTLSGGGLPSTYSAYAFHFHWGNGTLPGSEHRLGGQQFPMEMHIVHLKEGMSVAEAKNDSTGIAALGFFIDVGTSANMSQLTDLVNLLPNVSNPGTRVNISSNFSIDTILGNVDRTSYYRYLGSLTTPTCDESVIWTVFKNPILVPASVIQAFSSSLVSNISVTNSFVTNNFRPLQALNGRIVQSSFMVNSSSTPSTTPIP</sequence>
<reference evidence="9" key="1">
    <citation type="thesis" date="2020" institute="ProQuest LLC" country="789 East Eisenhower Parkway, Ann Arbor, MI, USA">
        <title>Comparative Genomics and Chromosome Evolution.</title>
        <authorList>
            <person name="Mudd A.B."/>
        </authorList>
    </citation>
    <scope>NUCLEOTIDE SEQUENCE</scope>
    <source>
        <strain evidence="9">Female2</strain>
        <tissue evidence="9">Blood</tissue>
    </source>
</reference>
<evidence type="ECO:0000256" key="1">
    <source>
        <dbReference type="ARBA" id="ARBA00010718"/>
    </source>
</evidence>
<dbReference type="OrthoDB" id="429145at2759"/>
<keyword evidence="10" id="KW-1185">Reference proteome</keyword>
<accession>A0A8T2IT75</accession>
<proteinExistence type="inferred from homology"/>
<evidence type="ECO:0000313" key="10">
    <source>
        <dbReference type="Proteomes" id="UP000812440"/>
    </source>
</evidence>
<organism evidence="9 10">
    <name type="scientific">Hymenochirus boettgeri</name>
    <name type="common">Congo dwarf clawed frog</name>
    <dbReference type="NCBI Taxonomy" id="247094"/>
    <lineage>
        <taxon>Eukaryota</taxon>
        <taxon>Metazoa</taxon>
        <taxon>Chordata</taxon>
        <taxon>Craniata</taxon>
        <taxon>Vertebrata</taxon>
        <taxon>Euteleostomi</taxon>
        <taxon>Amphibia</taxon>
        <taxon>Batrachia</taxon>
        <taxon>Anura</taxon>
        <taxon>Pipoidea</taxon>
        <taxon>Pipidae</taxon>
        <taxon>Pipinae</taxon>
        <taxon>Hymenochirus</taxon>
    </lineage>
</organism>
<dbReference type="SMART" id="SM01057">
    <property type="entry name" value="Carb_anhydrase"/>
    <property type="match status" value="1"/>
</dbReference>
<keyword evidence="5" id="KW-0325">Glycoprotein</keyword>
<dbReference type="PANTHER" id="PTHR18952:SF200">
    <property type="entry name" value="CARBONIC ANHYDRASE"/>
    <property type="match status" value="1"/>
</dbReference>
<evidence type="ECO:0000256" key="6">
    <source>
        <dbReference type="ARBA" id="ARBA00023239"/>
    </source>
</evidence>
<dbReference type="Pfam" id="PF00194">
    <property type="entry name" value="Carb_anhydrase"/>
    <property type="match status" value="1"/>
</dbReference>
<comment type="cofactor">
    <cofactor evidence="7">
        <name>Zn(2+)</name>
        <dbReference type="ChEBI" id="CHEBI:29105"/>
    </cofactor>
</comment>
<protein>
    <recommendedName>
        <fullName evidence="2 7">Carbonic anhydrase</fullName>
        <ecNumber evidence="2 7">4.2.1.1</ecNumber>
    </recommendedName>
</protein>
<evidence type="ECO:0000256" key="7">
    <source>
        <dbReference type="RuleBase" id="RU367011"/>
    </source>
</evidence>
<evidence type="ECO:0000259" key="8">
    <source>
        <dbReference type="PROSITE" id="PS51144"/>
    </source>
</evidence>
<dbReference type="PANTHER" id="PTHR18952">
    <property type="entry name" value="CARBONIC ANHYDRASE"/>
    <property type="match status" value="1"/>
</dbReference>
<dbReference type="GO" id="GO:0005886">
    <property type="term" value="C:plasma membrane"/>
    <property type="evidence" value="ECO:0007669"/>
    <property type="project" value="TreeGrafter"/>
</dbReference>
<dbReference type="PROSITE" id="PS51144">
    <property type="entry name" value="ALPHA_CA_2"/>
    <property type="match status" value="1"/>
</dbReference>
<dbReference type="Proteomes" id="UP000812440">
    <property type="component" value="Chromosome 9"/>
</dbReference>
<feature type="non-terminal residue" evidence="9">
    <location>
        <position position="303"/>
    </location>
</feature>
<keyword evidence="4 7" id="KW-0862">Zinc</keyword>
<dbReference type="EC" id="4.2.1.1" evidence="2 7"/>
<name>A0A8T2IT75_9PIPI</name>
<gene>
    <name evidence="9" type="ORF">GDO86_017598</name>
</gene>